<protein>
    <submittedName>
        <fullName evidence="1">13611_t:CDS:1</fullName>
    </submittedName>
</protein>
<dbReference type="Proteomes" id="UP000789405">
    <property type="component" value="Unassembled WGS sequence"/>
</dbReference>
<proteinExistence type="predicted"/>
<sequence>FLENVVFYKELAKDGNFGAIYERAECYVHSNGVSKIRRRKL</sequence>
<feature type="non-terminal residue" evidence="1">
    <location>
        <position position="1"/>
    </location>
</feature>
<feature type="non-terminal residue" evidence="1">
    <location>
        <position position="41"/>
    </location>
</feature>
<keyword evidence="2" id="KW-1185">Reference proteome</keyword>
<dbReference type="AlphaFoldDB" id="A0A9N9KEX7"/>
<gene>
    <name evidence="1" type="ORF">DERYTH_LOCUS28218</name>
</gene>
<evidence type="ECO:0000313" key="2">
    <source>
        <dbReference type="Proteomes" id="UP000789405"/>
    </source>
</evidence>
<accession>A0A9N9KEX7</accession>
<name>A0A9N9KEX7_9GLOM</name>
<evidence type="ECO:0000313" key="1">
    <source>
        <dbReference type="EMBL" id="CAG8827075.1"/>
    </source>
</evidence>
<organism evidence="1 2">
    <name type="scientific">Dentiscutata erythropus</name>
    <dbReference type="NCBI Taxonomy" id="1348616"/>
    <lineage>
        <taxon>Eukaryota</taxon>
        <taxon>Fungi</taxon>
        <taxon>Fungi incertae sedis</taxon>
        <taxon>Mucoromycota</taxon>
        <taxon>Glomeromycotina</taxon>
        <taxon>Glomeromycetes</taxon>
        <taxon>Diversisporales</taxon>
        <taxon>Gigasporaceae</taxon>
        <taxon>Dentiscutata</taxon>
    </lineage>
</organism>
<dbReference type="EMBL" id="CAJVPY010069081">
    <property type="protein sequence ID" value="CAG8827075.1"/>
    <property type="molecule type" value="Genomic_DNA"/>
</dbReference>
<reference evidence="1" key="1">
    <citation type="submission" date="2021-06" db="EMBL/GenBank/DDBJ databases">
        <authorList>
            <person name="Kallberg Y."/>
            <person name="Tangrot J."/>
            <person name="Rosling A."/>
        </authorList>
    </citation>
    <scope>NUCLEOTIDE SEQUENCE</scope>
    <source>
        <strain evidence="1">MA453B</strain>
    </source>
</reference>
<comment type="caution">
    <text evidence="1">The sequence shown here is derived from an EMBL/GenBank/DDBJ whole genome shotgun (WGS) entry which is preliminary data.</text>
</comment>
<dbReference type="OrthoDB" id="10372737at2759"/>